<protein>
    <submittedName>
        <fullName evidence="3">Uncharacterized protein</fullName>
    </submittedName>
</protein>
<feature type="signal peptide" evidence="2">
    <location>
        <begin position="1"/>
        <end position="28"/>
    </location>
</feature>
<dbReference type="Proteomes" id="UP000812277">
    <property type="component" value="Unassembled WGS sequence"/>
</dbReference>
<keyword evidence="1" id="KW-1133">Transmembrane helix</keyword>
<dbReference type="EMBL" id="JAHZIJ010000006">
    <property type="protein sequence ID" value="MBW7475283.1"/>
    <property type="molecule type" value="Genomic_DNA"/>
</dbReference>
<feature type="chain" id="PRO_5045522080" evidence="2">
    <location>
        <begin position="29"/>
        <end position="159"/>
    </location>
</feature>
<evidence type="ECO:0000256" key="2">
    <source>
        <dbReference type="SAM" id="SignalP"/>
    </source>
</evidence>
<name>A0ABS7D7Y5_9BACL</name>
<keyword evidence="2" id="KW-0732">Signal</keyword>
<keyword evidence="4" id="KW-1185">Reference proteome</keyword>
<dbReference type="RefSeq" id="WP_219872530.1">
    <property type="nucleotide sequence ID" value="NZ_JAHZIJ010000006.1"/>
</dbReference>
<sequence length="159" mass="17191">MRRIRPWLKKALLVSVIIAAVGACISLAAGEHGRDATKVVRVSQEFHGRPEGDIKIRDGRGAVIPVPRGADATVLIPPPQAQLLREGGIHIERDHENGVGTGVAVGGTILIAVLLLFWMSKRGKRSRAADEANVLASIPTASDFLDQWEIQHNQTKESK</sequence>
<keyword evidence="1" id="KW-0472">Membrane</keyword>
<feature type="transmembrane region" description="Helical" evidence="1">
    <location>
        <begin position="99"/>
        <end position="118"/>
    </location>
</feature>
<reference evidence="3 4" key="1">
    <citation type="submission" date="2021-07" db="EMBL/GenBank/DDBJ databases">
        <title>Paenibacillus radiodurans sp. nov., isolated from the southeastern edge of Tengger Desert.</title>
        <authorList>
            <person name="Zhang G."/>
        </authorList>
    </citation>
    <scope>NUCLEOTIDE SEQUENCE [LARGE SCALE GENOMIC DNA]</scope>
    <source>
        <strain evidence="3 4">DT7-4</strain>
    </source>
</reference>
<evidence type="ECO:0000256" key="1">
    <source>
        <dbReference type="SAM" id="Phobius"/>
    </source>
</evidence>
<evidence type="ECO:0000313" key="3">
    <source>
        <dbReference type="EMBL" id="MBW7475283.1"/>
    </source>
</evidence>
<comment type="caution">
    <text evidence="3">The sequence shown here is derived from an EMBL/GenBank/DDBJ whole genome shotgun (WGS) entry which is preliminary data.</text>
</comment>
<keyword evidence="1" id="KW-0812">Transmembrane</keyword>
<dbReference type="PROSITE" id="PS51257">
    <property type="entry name" value="PROKAR_LIPOPROTEIN"/>
    <property type="match status" value="1"/>
</dbReference>
<proteinExistence type="predicted"/>
<gene>
    <name evidence="3" type="ORF">K0T92_11040</name>
</gene>
<accession>A0ABS7D7Y5</accession>
<evidence type="ECO:0000313" key="4">
    <source>
        <dbReference type="Proteomes" id="UP000812277"/>
    </source>
</evidence>
<organism evidence="3 4">
    <name type="scientific">Paenibacillus oenotherae</name>
    <dbReference type="NCBI Taxonomy" id="1435645"/>
    <lineage>
        <taxon>Bacteria</taxon>
        <taxon>Bacillati</taxon>
        <taxon>Bacillota</taxon>
        <taxon>Bacilli</taxon>
        <taxon>Bacillales</taxon>
        <taxon>Paenibacillaceae</taxon>
        <taxon>Paenibacillus</taxon>
    </lineage>
</organism>